<evidence type="ECO:0000256" key="1">
    <source>
        <dbReference type="SAM" id="Phobius"/>
    </source>
</evidence>
<keyword evidence="1" id="KW-1133">Transmembrane helix</keyword>
<dbReference type="EMBL" id="JAAXOP010000001">
    <property type="protein sequence ID" value="NKY49025.1"/>
    <property type="molecule type" value="Genomic_DNA"/>
</dbReference>
<feature type="transmembrane region" description="Helical" evidence="1">
    <location>
        <begin position="14"/>
        <end position="36"/>
    </location>
</feature>
<keyword evidence="1" id="KW-0472">Membrane</keyword>
<proteinExistence type="predicted"/>
<organism evidence="2 3">
    <name type="scientific">Nocardia vermiculata</name>
    <dbReference type="NCBI Taxonomy" id="257274"/>
    <lineage>
        <taxon>Bacteria</taxon>
        <taxon>Bacillati</taxon>
        <taxon>Actinomycetota</taxon>
        <taxon>Actinomycetes</taxon>
        <taxon>Mycobacteriales</taxon>
        <taxon>Nocardiaceae</taxon>
        <taxon>Nocardia</taxon>
    </lineage>
</organism>
<name>A0A846XTZ5_9NOCA</name>
<feature type="transmembrane region" description="Helical" evidence="1">
    <location>
        <begin position="42"/>
        <end position="65"/>
    </location>
</feature>
<evidence type="ECO:0000313" key="2">
    <source>
        <dbReference type="EMBL" id="NKY49025.1"/>
    </source>
</evidence>
<comment type="caution">
    <text evidence="2">The sequence shown here is derived from an EMBL/GenBank/DDBJ whole genome shotgun (WGS) entry which is preliminary data.</text>
</comment>
<reference evidence="2 3" key="1">
    <citation type="submission" date="2020-04" db="EMBL/GenBank/DDBJ databases">
        <title>MicrobeNet Type strains.</title>
        <authorList>
            <person name="Nicholson A.C."/>
        </authorList>
    </citation>
    <scope>NUCLEOTIDE SEQUENCE [LARGE SCALE GENOMIC DNA]</scope>
    <source>
        <strain evidence="2 3">JCM 12354</strain>
    </source>
</reference>
<evidence type="ECO:0000313" key="3">
    <source>
        <dbReference type="Proteomes" id="UP000565711"/>
    </source>
</evidence>
<dbReference type="Proteomes" id="UP000565711">
    <property type="component" value="Unassembled WGS sequence"/>
</dbReference>
<sequence>MSSRAEIEPGLPRIAWSVLGGLLAAVLVFNGLLSLVLEVLYLPLYIGATPFPIAALIAAVVNIALVRGMREVVSRPAAMALPVLAWLFGFLICSTTGPGGDVLLTDSWTAPLLLACGVVPAGLYLFRQTFGGAKAAAAKR</sequence>
<keyword evidence="3" id="KW-1185">Reference proteome</keyword>
<keyword evidence="1" id="KW-0812">Transmembrane</keyword>
<feature type="transmembrane region" description="Helical" evidence="1">
    <location>
        <begin position="77"/>
        <end position="97"/>
    </location>
</feature>
<accession>A0A846XTZ5</accession>
<gene>
    <name evidence="2" type="ORF">HGA08_02220</name>
</gene>
<dbReference type="AlphaFoldDB" id="A0A846XTZ5"/>
<feature type="transmembrane region" description="Helical" evidence="1">
    <location>
        <begin position="109"/>
        <end position="126"/>
    </location>
</feature>
<protein>
    <submittedName>
        <fullName evidence="2">Uncharacterized protein</fullName>
    </submittedName>
</protein>